<proteinExistence type="predicted"/>
<evidence type="ECO:0000313" key="2">
    <source>
        <dbReference type="Proteomes" id="UP001079430"/>
    </source>
</evidence>
<reference evidence="1" key="1">
    <citation type="submission" date="2022-10" db="EMBL/GenBank/DDBJ databases">
        <title>Whole genome sequencing of three plant growth promoting bacteria isolated from Vachellia tortilis subsp. raddiana in Morocco.</title>
        <authorList>
            <person name="Hnini M."/>
            <person name="Zouagui R."/>
            <person name="Zouagui H."/>
            <person name="Chemao Elfihri M.-W."/>
            <person name="Ibrahimi A."/>
            <person name="Sbabou L."/>
            <person name="Aurag J."/>
        </authorList>
    </citation>
    <scope>NUCLEOTIDE SEQUENCE</scope>
    <source>
        <strain evidence="1">LMR678</strain>
    </source>
</reference>
<keyword evidence="2" id="KW-1185">Reference proteome</keyword>
<evidence type="ECO:0000313" key="1">
    <source>
        <dbReference type="EMBL" id="MCZ4089092.1"/>
    </source>
</evidence>
<sequence length="75" mass="8632">MNVKYQSVKDVSRNALDKIGYQKFVHMVADAVQDVYGNQPHIVTMNTDKDYDWSLETGEVLSPNPMGLNDYQDRH</sequence>
<comment type="caution">
    <text evidence="1">The sequence shown here is derived from an EMBL/GenBank/DDBJ whole genome shotgun (WGS) entry which is preliminary data.</text>
</comment>
<dbReference type="EMBL" id="JAPVOI010000003">
    <property type="protein sequence ID" value="MCZ4089092.1"/>
    <property type="molecule type" value="Genomic_DNA"/>
</dbReference>
<protein>
    <submittedName>
        <fullName evidence="1">Uncharacterized protein</fullName>
    </submittedName>
</protein>
<organism evidence="1 2">
    <name type="scientific">Sinorhizobium psoraleae</name>
    <dbReference type="NCBI Taxonomy" id="520838"/>
    <lineage>
        <taxon>Bacteria</taxon>
        <taxon>Pseudomonadati</taxon>
        <taxon>Pseudomonadota</taxon>
        <taxon>Alphaproteobacteria</taxon>
        <taxon>Hyphomicrobiales</taxon>
        <taxon>Rhizobiaceae</taxon>
        <taxon>Sinorhizobium/Ensifer group</taxon>
        <taxon>Sinorhizobium</taxon>
    </lineage>
</organism>
<name>A0ABT4KAV5_9HYPH</name>
<dbReference type="RefSeq" id="WP_269275432.1">
    <property type="nucleotide sequence ID" value="NZ_JAPVOI010000003.1"/>
</dbReference>
<gene>
    <name evidence="1" type="ORF">O3W52_03145</name>
</gene>
<dbReference type="Proteomes" id="UP001079430">
    <property type="component" value="Unassembled WGS sequence"/>
</dbReference>
<accession>A0ABT4KAV5</accession>